<dbReference type="EMBL" id="LAZR01031057">
    <property type="protein sequence ID" value="KKL54843.1"/>
    <property type="molecule type" value="Genomic_DNA"/>
</dbReference>
<sequence>MVITQEQHNQTKKKKIKIDNQHEYSSEYPNEYPKEIYGIVKSSSHYGAYYLLTGKQDNLRCSCPARVECKHLKENKNGKGACLRISGFVQEKV</sequence>
<dbReference type="AlphaFoldDB" id="A0A0F9CZL8"/>
<name>A0A0F9CZL8_9ZZZZ</name>
<comment type="caution">
    <text evidence="1">The sequence shown here is derived from an EMBL/GenBank/DDBJ whole genome shotgun (WGS) entry which is preliminary data.</text>
</comment>
<reference evidence="1" key="1">
    <citation type="journal article" date="2015" name="Nature">
        <title>Complex archaea that bridge the gap between prokaryotes and eukaryotes.</title>
        <authorList>
            <person name="Spang A."/>
            <person name="Saw J.H."/>
            <person name="Jorgensen S.L."/>
            <person name="Zaremba-Niedzwiedzka K."/>
            <person name="Martijn J."/>
            <person name="Lind A.E."/>
            <person name="van Eijk R."/>
            <person name="Schleper C."/>
            <person name="Guy L."/>
            <person name="Ettema T.J."/>
        </authorList>
    </citation>
    <scope>NUCLEOTIDE SEQUENCE</scope>
</reference>
<organism evidence="1">
    <name type="scientific">marine sediment metagenome</name>
    <dbReference type="NCBI Taxonomy" id="412755"/>
    <lineage>
        <taxon>unclassified sequences</taxon>
        <taxon>metagenomes</taxon>
        <taxon>ecological metagenomes</taxon>
    </lineage>
</organism>
<gene>
    <name evidence="1" type="ORF">LCGC14_2261370</name>
</gene>
<accession>A0A0F9CZL8</accession>
<evidence type="ECO:0000313" key="1">
    <source>
        <dbReference type="EMBL" id="KKL54843.1"/>
    </source>
</evidence>
<proteinExistence type="predicted"/>
<protein>
    <submittedName>
        <fullName evidence="1">Uncharacterized protein</fullName>
    </submittedName>
</protein>